<protein>
    <submittedName>
        <fullName evidence="2">Uncharacterized protein</fullName>
    </submittedName>
</protein>
<feature type="region of interest" description="Disordered" evidence="1">
    <location>
        <begin position="135"/>
        <end position="158"/>
    </location>
</feature>
<organism evidence="2 3">
    <name type="scientific">Streblomastix strix</name>
    <dbReference type="NCBI Taxonomy" id="222440"/>
    <lineage>
        <taxon>Eukaryota</taxon>
        <taxon>Metamonada</taxon>
        <taxon>Preaxostyla</taxon>
        <taxon>Oxymonadida</taxon>
        <taxon>Streblomastigidae</taxon>
        <taxon>Streblomastix</taxon>
    </lineage>
</organism>
<gene>
    <name evidence="2" type="ORF">EZS28_009758</name>
</gene>
<dbReference type="AlphaFoldDB" id="A0A5J4WK62"/>
<evidence type="ECO:0000256" key="1">
    <source>
        <dbReference type="SAM" id="MobiDB-lite"/>
    </source>
</evidence>
<dbReference type="EMBL" id="SNRW01001869">
    <property type="protein sequence ID" value="KAA6394715.1"/>
    <property type="molecule type" value="Genomic_DNA"/>
</dbReference>
<comment type="caution">
    <text evidence="2">The sequence shown here is derived from an EMBL/GenBank/DDBJ whole genome shotgun (WGS) entry which is preliminary data.</text>
</comment>
<evidence type="ECO:0000313" key="2">
    <source>
        <dbReference type="EMBL" id="KAA6394715.1"/>
    </source>
</evidence>
<evidence type="ECO:0000313" key="3">
    <source>
        <dbReference type="Proteomes" id="UP000324800"/>
    </source>
</evidence>
<proteinExistence type="predicted"/>
<reference evidence="2 3" key="1">
    <citation type="submission" date="2019-03" db="EMBL/GenBank/DDBJ databases">
        <title>Single cell metagenomics reveals metabolic interactions within the superorganism composed of flagellate Streblomastix strix and complex community of Bacteroidetes bacteria on its surface.</title>
        <authorList>
            <person name="Treitli S.C."/>
            <person name="Kolisko M."/>
            <person name="Husnik F."/>
            <person name="Keeling P."/>
            <person name="Hampl V."/>
        </authorList>
    </citation>
    <scope>NUCLEOTIDE SEQUENCE [LARGE SCALE GENOMIC DNA]</scope>
    <source>
        <strain evidence="2">ST1C</strain>
    </source>
</reference>
<name>A0A5J4WK62_9EUKA</name>
<sequence length="349" mass="37605">MLSTRAVFDGNYLELIIYGPFQSIQQNILYVFDALIPTNAITQSPNFGLASCGQLLNKQPFGNNPVVAYEAVSLIISPQTINYGSKSLDAKKLLRSNYKYKLSFVIAFGTGSSNTSVQSPIGTCCGSSPIENAGDIKSSIPSNDDNNRSPPPANKTDVSSLPVLTNPVALELALNVFVPLISQLLVVLTQFVSFESISDIVKQVLATGSHVSSYVQPNGLTYFNLPVIVYQIEPSKVTFLLYVSVFEYVYVFVQQSDKSVGVPANSEIGLVPPAPSNTTVSSAPDLTNDAPVTVAIPSIELTNLQALLKILFAVIVYEVPQVIQPLKSTSPTLIYDINQSVSVLIYVVD</sequence>
<accession>A0A5J4WK62</accession>
<dbReference type="Proteomes" id="UP000324800">
    <property type="component" value="Unassembled WGS sequence"/>
</dbReference>